<gene>
    <name evidence="2" type="ORF">CPELLU_LOCUS17270</name>
</gene>
<evidence type="ECO:0000313" key="2">
    <source>
        <dbReference type="EMBL" id="CAG8794907.1"/>
    </source>
</evidence>
<proteinExistence type="predicted"/>
<keyword evidence="1" id="KW-0812">Transmembrane</keyword>
<feature type="transmembrane region" description="Helical" evidence="1">
    <location>
        <begin position="47"/>
        <end position="67"/>
    </location>
</feature>
<name>A0A9N9JWC8_9GLOM</name>
<keyword evidence="1" id="KW-1133">Transmembrane helix</keyword>
<reference evidence="2" key="1">
    <citation type="submission" date="2021-06" db="EMBL/GenBank/DDBJ databases">
        <authorList>
            <person name="Kallberg Y."/>
            <person name="Tangrot J."/>
            <person name="Rosling A."/>
        </authorList>
    </citation>
    <scope>NUCLEOTIDE SEQUENCE</scope>
    <source>
        <strain evidence="2">FL966</strain>
    </source>
</reference>
<dbReference type="Proteomes" id="UP000789759">
    <property type="component" value="Unassembled WGS sequence"/>
</dbReference>
<feature type="transmembrane region" description="Helical" evidence="1">
    <location>
        <begin position="192"/>
        <end position="216"/>
    </location>
</feature>
<comment type="caution">
    <text evidence="2">The sequence shown here is derived from an EMBL/GenBank/DDBJ whole genome shotgun (WGS) entry which is preliminary data.</text>
</comment>
<organism evidence="2 3">
    <name type="scientific">Cetraspora pellucida</name>
    <dbReference type="NCBI Taxonomy" id="1433469"/>
    <lineage>
        <taxon>Eukaryota</taxon>
        <taxon>Fungi</taxon>
        <taxon>Fungi incertae sedis</taxon>
        <taxon>Mucoromycota</taxon>
        <taxon>Glomeromycotina</taxon>
        <taxon>Glomeromycetes</taxon>
        <taxon>Diversisporales</taxon>
        <taxon>Gigasporaceae</taxon>
        <taxon>Cetraspora</taxon>
    </lineage>
</organism>
<dbReference type="OrthoDB" id="10600349at2759"/>
<evidence type="ECO:0000256" key="1">
    <source>
        <dbReference type="SAM" id="Phobius"/>
    </source>
</evidence>
<feature type="transmembrane region" description="Helical" evidence="1">
    <location>
        <begin position="290"/>
        <end position="312"/>
    </location>
</feature>
<accession>A0A9N9JWC8</accession>
<dbReference type="AlphaFoldDB" id="A0A9N9JWC8"/>
<feature type="transmembrane region" description="Helical" evidence="1">
    <location>
        <begin position="236"/>
        <end position="256"/>
    </location>
</feature>
<keyword evidence="1" id="KW-0472">Membrane</keyword>
<sequence length="353" mass="41184">MDRNTTEDSFTLDIQPEKTLEEKYYMIQLRKVFNDLMELQSLSNKNFVYYITICIISLTVGVALSISDKNSMASLSSKILSTSISGIGGTTTLFANIFSLKKFFTRKKLDTVDKLNKEEQEYKSDAIDILDKEQVNKSNTIDISNNEQESDIPRRYSSWNLERRKIDIIIGYEKKDREQFYFMKKLFKNAEITFIVASIWIIIFSCLMIYLAIYSIATLANEASENDEYYKTYKDLSNCLFIFSVISIIFSLTYIYQIKIRTPKIVEKKKVYYESKIPLSYLNLDETIQFYHYLNIFMKGFYIIILGSIGFITSKKDKNGNEKILTVRRIVLNQTEMESIKRLLHGLPPIPNS</sequence>
<keyword evidence="3" id="KW-1185">Reference proteome</keyword>
<evidence type="ECO:0000313" key="3">
    <source>
        <dbReference type="Proteomes" id="UP000789759"/>
    </source>
</evidence>
<protein>
    <submittedName>
        <fullName evidence="2">21502_t:CDS:1</fullName>
    </submittedName>
</protein>
<feature type="transmembrane region" description="Helical" evidence="1">
    <location>
        <begin position="79"/>
        <end position="98"/>
    </location>
</feature>
<dbReference type="EMBL" id="CAJVQA010028563">
    <property type="protein sequence ID" value="CAG8794907.1"/>
    <property type="molecule type" value="Genomic_DNA"/>
</dbReference>